<gene>
    <name evidence="1" type="ORF">SDC9_153964</name>
</gene>
<comment type="caution">
    <text evidence="1">The sequence shown here is derived from an EMBL/GenBank/DDBJ whole genome shotgun (WGS) entry which is preliminary data.</text>
</comment>
<reference evidence="1" key="1">
    <citation type="submission" date="2019-08" db="EMBL/GenBank/DDBJ databases">
        <authorList>
            <person name="Kucharzyk K."/>
            <person name="Murdoch R.W."/>
            <person name="Higgins S."/>
            <person name="Loffler F."/>
        </authorList>
    </citation>
    <scope>NUCLEOTIDE SEQUENCE</scope>
</reference>
<protein>
    <recommendedName>
        <fullName evidence="2">DUF4366 domain-containing protein</fullName>
    </recommendedName>
</protein>
<accession>A0A645EXD5</accession>
<evidence type="ECO:0008006" key="2">
    <source>
        <dbReference type="Google" id="ProtNLM"/>
    </source>
</evidence>
<dbReference type="AlphaFoldDB" id="A0A645EXD5"/>
<evidence type="ECO:0000313" key="1">
    <source>
        <dbReference type="EMBL" id="MPN06708.1"/>
    </source>
</evidence>
<organism evidence="1">
    <name type="scientific">bioreactor metagenome</name>
    <dbReference type="NCBI Taxonomy" id="1076179"/>
    <lineage>
        <taxon>unclassified sequences</taxon>
        <taxon>metagenomes</taxon>
        <taxon>ecological metagenomes</taxon>
    </lineage>
</organism>
<dbReference type="EMBL" id="VSSQ01052639">
    <property type="protein sequence ID" value="MPN06708.1"/>
    <property type="molecule type" value="Genomic_DNA"/>
</dbReference>
<sequence length="53" mass="6068">MLLLLGGGGALVYFKLIKPKKNIKVGVDLDEYDFDEDAEDDYTEEQEDEEWGI</sequence>
<name>A0A645EXD5_9ZZZZ</name>
<proteinExistence type="predicted"/>